<dbReference type="SUPFAM" id="SSF53901">
    <property type="entry name" value="Thiolase-like"/>
    <property type="match status" value="2"/>
</dbReference>
<dbReference type="SMART" id="SM00825">
    <property type="entry name" value="PKS_KS"/>
    <property type="match status" value="1"/>
</dbReference>
<dbReference type="InterPro" id="IPR000794">
    <property type="entry name" value="Beta-ketoacyl_synthase"/>
</dbReference>
<dbReference type="GO" id="GO:0006633">
    <property type="term" value="P:fatty acid biosynthetic process"/>
    <property type="evidence" value="ECO:0007669"/>
    <property type="project" value="TreeGrafter"/>
</dbReference>
<evidence type="ECO:0000256" key="1">
    <source>
        <dbReference type="ARBA" id="ARBA00008467"/>
    </source>
</evidence>
<dbReference type="GO" id="GO:0005829">
    <property type="term" value="C:cytosol"/>
    <property type="evidence" value="ECO:0007669"/>
    <property type="project" value="TreeGrafter"/>
</dbReference>
<dbReference type="InterPro" id="IPR014030">
    <property type="entry name" value="Ketoacyl_synth_N"/>
</dbReference>
<dbReference type="InterPro" id="IPR016039">
    <property type="entry name" value="Thiolase-like"/>
</dbReference>
<feature type="domain" description="Ketosynthase family 3 (KS3)" evidence="4">
    <location>
        <begin position="6"/>
        <end position="407"/>
    </location>
</feature>
<dbReference type="OrthoDB" id="9808669at2"/>
<sequence length="408" mass="43385">MTKCSSSNVWITGAGITSAVGQGQAAFADALFRGDHAFGIMERPGRQKESSFIGAELAPMLPADRIAKRLWRGASLTSQAALITLLEAWEEAKLDNVDPTRIGLIIGGSNVQQREQLLTYDTYADRPLYTRPTYALTFMDSDLCGTCTEQFNIKGFAYTVGGASASGQAAVIAGAEAIRSGQADVVIALGALMDLSYLECQALRSLGAMGSDRYANEPAAACRPFDRSRDGFIYGEACGAIVLERAEHAADRGQKAYARVAGWGMATDGNRNPNPSVEGETRAVQKALSSAGIGSSEIDYINTHGTGSAIGDETELQVIRDCGLAHAYLNATKSITGHGLSAAGSVELVATLLQLKNDKLHPTRNLYEPIDPTLRWVADQSMGHELRNALSLSMGFGGMNTAVILQRL</sequence>
<keyword evidence="2 3" id="KW-0808">Transferase</keyword>
<dbReference type="PROSITE" id="PS52004">
    <property type="entry name" value="KS3_2"/>
    <property type="match status" value="1"/>
</dbReference>
<accession>A0A559IX11</accession>
<dbReference type="GO" id="GO:0004315">
    <property type="term" value="F:3-oxoacyl-[acyl-carrier-protein] synthase activity"/>
    <property type="evidence" value="ECO:0007669"/>
    <property type="project" value="TreeGrafter"/>
</dbReference>
<dbReference type="InterPro" id="IPR020841">
    <property type="entry name" value="PKS_Beta-ketoAc_synthase_dom"/>
</dbReference>
<name>A0A559IX11_9BACL</name>
<dbReference type="Pfam" id="PF00109">
    <property type="entry name" value="ketoacyl-synt"/>
    <property type="match status" value="1"/>
</dbReference>
<dbReference type="CDD" id="cd00834">
    <property type="entry name" value="KAS_I_II"/>
    <property type="match status" value="1"/>
</dbReference>
<dbReference type="Gene3D" id="3.40.47.10">
    <property type="match status" value="2"/>
</dbReference>
<dbReference type="Pfam" id="PF02801">
    <property type="entry name" value="Ketoacyl-synt_C"/>
    <property type="match status" value="1"/>
</dbReference>
<evidence type="ECO:0000313" key="5">
    <source>
        <dbReference type="EMBL" id="TVX92167.1"/>
    </source>
</evidence>
<dbReference type="InterPro" id="IPR014031">
    <property type="entry name" value="Ketoacyl_synth_C"/>
</dbReference>
<evidence type="ECO:0000256" key="3">
    <source>
        <dbReference type="RuleBase" id="RU003694"/>
    </source>
</evidence>
<comment type="caution">
    <text evidence="5">The sequence shown here is derived from an EMBL/GenBank/DDBJ whole genome shotgun (WGS) entry which is preliminary data.</text>
</comment>
<dbReference type="PANTHER" id="PTHR11712:SF336">
    <property type="entry name" value="3-OXOACYL-[ACYL-CARRIER-PROTEIN] SYNTHASE, MITOCHONDRIAL"/>
    <property type="match status" value="1"/>
</dbReference>
<protein>
    <submittedName>
        <fullName evidence="5">Polyketide beta-ketoacyl:ACP synthase</fullName>
    </submittedName>
</protein>
<dbReference type="NCBIfam" id="NF005490">
    <property type="entry name" value="PRK07103.1"/>
    <property type="match status" value="1"/>
</dbReference>
<comment type="similarity">
    <text evidence="1 3">Belongs to the thiolase-like superfamily. Beta-ketoacyl-ACP synthases family.</text>
</comment>
<reference evidence="5 6" key="1">
    <citation type="submission" date="2019-07" db="EMBL/GenBank/DDBJ databases">
        <authorList>
            <person name="Kim J."/>
        </authorList>
    </citation>
    <scope>NUCLEOTIDE SEQUENCE [LARGE SCALE GENOMIC DNA]</scope>
    <source>
        <strain evidence="5 6">N4</strain>
    </source>
</reference>
<keyword evidence="6" id="KW-1185">Reference proteome</keyword>
<dbReference type="Proteomes" id="UP000318102">
    <property type="component" value="Unassembled WGS sequence"/>
</dbReference>
<evidence type="ECO:0000256" key="2">
    <source>
        <dbReference type="ARBA" id="ARBA00022679"/>
    </source>
</evidence>
<evidence type="ECO:0000259" key="4">
    <source>
        <dbReference type="PROSITE" id="PS52004"/>
    </source>
</evidence>
<gene>
    <name evidence="5" type="ORF">FPZ44_03305</name>
</gene>
<dbReference type="AlphaFoldDB" id="A0A559IX11"/>
<evidence type="ECO:0000313" key="6">
    <source>
        <dbReference type="Proteomes" id="UP000318102"/>
    </source>
</evidence>
<dbReference type="PANTHER" id="PTHR11712">
    <property type="entry name" value="POLYKETIDE SYNTHASE-RELATED"/>
    <property type="match status" value="1"/>
</dbReference>
<proteinExistence type="inferred from homology"/>
<dbReference type="RefSeq" id="WP_144987365.1">
    <property type="nucleotide sequence ID" value="NZ_VNJK01000001.1"/>
</dbReference>
<dbReference type="EMBL" id="VNJK01000001">
    <property type="protein sequence ID" value="TVX92167.1"/>
    <property type="molecule type" value="Genomic_DNA"/>
</dbReference>
<organism evidence="5 6">
    <name type="scientific">Paenibacillus agilis</name>
    <dbReference type="NCBI Taxonomy" id="3020863"/>
    <lineage>
        <taxon>Bacteria</taxon>
        <taxon>Bacillati</taxon>
        <taxon>Bacillota</taxon>
        <taxon>Bacilli</taxon>
        <taxon>Bacillales</taxon>
        <taxon>Paenibacillaceae</taxon>
        <taxon>Paenibacillus</taxon>
    </lineage>
</organism>